<dbReference type="InterPro" id="IPR001611">
    <property type="entry name" value="Leu-rich_rpt"/>
</dbReference>
<feature type="non-terminal residue" evidence="3">
    <location>
        <position position="1"/>
    </location>
</feature>
<comment type="subcellular location">
    <subcellularLocation>
        <location evidence="1">Cell envelope</location>
    </subcellularLocation>
</comment>
<dbReference type="GeneID" id="20090107"/>
<dbReference type="InterPro" id="IPR002048">
    <property type="entry name" value="EF_hand_dom"/>
</dbReference>
<evidence type="ECO:0000259" key="2">
    <source>
        <dbReference type="PROSITE" id="PS50222"/>
    </source>
</evidence>
<gene>
    <name evidence="3" type="ORF">H310_13057</name>
</gene>
<dbReference type="Pfam" id="PF13855">
    <property type="entry name" value="LRR_8"/>
    <property type="match status" value="1"/>
</dbReference>
<sequence length="328" mass="36858">MVAMHPEIEKVEVDALCELFHALDGPQWTRKHGWLQCDNTQNEQGGLAWHGTKWNKGHVISIDLPRNNLRGPLPDIFSQLKKLQHLNLGGNPSLTGRVPHSLMKLKHLQYCYLDGTQVFDIVSSGNAHDFHITKYISSSKASVRLRIGKSTWVADVTEQEMFLVSTSLQAARAPPRPTVIKMTAHNATGPERVRAARTLQRIFRRSRARRKLLHLGKGGDNVSASDENLHNDAATLGPTTSSLVQKQLLRRYGNERTMSNRYRCLINEYDQDRSGFVHSHDVLLLCGDLGIPMAPQQFESAMHAMHISTQGKVAVDVLQSWLENALDR</sequence>
<name>A0A024TF06_9STRA</name>
<dbReference type="eggNOG" id="ENOG502RYI4">
    <property type="taxonomic scope" value="Eukaryota"/>
</dbReference>
<dbReference type="PANTHER" id="PTHR48059:SF30">
    <property type="entry name" value="OS06G0587000 PROTEIN"/>
    <property type="match status" value="1"/>
</dbReference>
<feature type="domain" description="EF-hand" evidence="2">
    <location>
        <begin position="257"/>
        <end position="292"/>
    </location>
</feature>
<dbReference type="InterPro" id="IPR032675">
    <property type="entry name" value="LRR_dom_sf"/>
</dbReference>
<dbReference type="InterPro" id="IPR011992">
    <property type="entry name" value="EF-hand-dom_pair"/>
</dbReference>
<organism evidence="3">
    <name type="scientific">Aphanomyces invadans</name>
    <dbReference type="NCBI Taxonomy" id="157072"/>
    <lineage>
        <taxon>Eukaryota</taxon>
        <taxon>Sar</taxon>
        <taxon>Stramenopiles</taxon>
        <taxon>Oomycota</taxon>
        <taxon>Saprolegniomycetes</taxon>
        <taxon>Saprolegniales</taxon>
        <taxon>Verrucalvaceae</taxon>
        <taxon>Aphanomyces</taxon>
    </lineage>
</organism>
<accession>A0A024TF06</accession>
<dbReference type="GO" id="GO:0005509">
    <property type="term" value="F:calcium ion binding"/>
    <property type="evidence" value="ECO:0007669"/>
    <property type="project" value="InterPro"/>
</dbReference>
<dbReference type="OrthoDB" id="206948at2759"/>
<dbReference type="SUPFAM" id="SSF47473">
    <property type="entry name" value="EF-hand"/>
    <property type="match status" value="1"/>
</dbReference>
<evidence type="ECO:0000256" key="1">
    <source>
        <dbReference type="ARBA" id="ARBA00004196"/>
    </source>
</evidence>
<dbReference type="Gene3D" id="3.80.10.10">
    <property type="entry name" value="Ribonuclease Inhibitor"/>
    <property type="match status" value="1"/>
</dbReference>
<dbReference type="InterPro" id="IPR051848">
    <property type="entry name" value="PGIP"/>
</dbReference>
<reference evidence="3" key="1">
    <citation type="submission" date="2013-12" db="EMBL/GenBank/DDBJ databases">
        <title>The Genome Sequence of Aphanomyces invadans NJM9701.</title>
        <authorList>
            <consortium name="The Broad Institute Genomics Platform"/>
            <person name="Russ C."/>
            <person name="Tyler B."/>
            <person name="van West P."/>
            <person name="Dieguez-Uribeondo J."/>
            <person name="Young S.K."/>
            <person name="Zeng Q."/>
            <person name="Gargeya S."/>
            <person name="Fitzgerald M."/>
            <person name="Abouelleil A."/>
            <person name="Alvarado L."/>
            <person name="Chapman S.B."/>
            <person name="Gainer-Dewar J."/>
            <person name="Goldberg J."/>
            <person name="Griggs A."/>
            <person name="Gujja S."/>
            <person name="Hansen M."/>
            <person name="Howarth C."/>
            <person name="Imamovic A."/>
            <person name="Ireland A."/>
            <person name="Larimer J."/>
            <person name="McCowan C."/>
            <person name="Murphy C."/>
            <person name="Pearson M."/>
            <person name="Poon T.W."/>
            <person name="Priest M."/>
            <person name="Roberts A."/>
            <person name="Saif S."/>
            <person name="Shea T."/>
            <person name="Sykes S."/>
            <person name="Wortman J."/>
            <person name="Nusbaum C."/>
            <person name="Birren B."/>
        </authorList>
    </citation>
    <scope>NUCLEOTIDE SEQUENCE [LARGE SCALE GENOMIC DNA]</scope>
    <source>
        <strain evidence="3">NJM9701</strain>
    </source>
</reference>
<dbReference type="PROSITE" id="PS50222">
    <property type="entry name" value="EF_HAND_2"/>
    <property type="match status" value="1"/>
</dbReference>
<dbReference type="EMBL" id="KI913998">
    <property type="protein sequence ID" value="ETV92599.1"/>
    <property type="molecule type" value="Genomic_DNA"/>
</dbReference>
<dbReference type="RefSeq" id="XP_008878637.1">
    <property type="nucleotide sequence ID" value="XM_008880415.1"/>
</dbReference>
<dbReference type="PANTHER" id="PTHR48059">
    <property type="entry name" value="POLYGALACTURONASE INHIBITOR 1"/>
    <property type="match status" value="1"/>
</dbReference>
<proteinExistence type="predicted"/>
<dbReference type="AlphaFoldDB" id="A0A024TF06"/>
<dbReference type="SUPFAM" id="SSF52058">
    <property type="entry name" value="L domain-like"/>
    <property type="match status" value="1"/>
</dbReference>
<protein>
    <recommendedName>
        <fullName evidence="2">EF-hand domain-containing protein</fullName>
    </recommendedName>
</protein>
<evidence type="ECO:0000313" key="3">
    <source>
        <dbReference type="EMBL" id="ETV92599.1"/>
    </source>
</evidence>
<dbReference type="VEuPathDB" id="FungiDB:H310_13057"/>